<evidence type="ECO:0000256" key="7">
    <source>
        <dbReference type="ARBA" id="ARBA00023136"/>
    </source>
</evidence>
<dbReference type="Gene3D" id="1.20.1510.10">
    <property type="entry name" value="Cation efflux protein transmembrane domain"/>
    <property type="match status" value="1"/>
</dbReference>
<dbReference type="InterPro" id="IPR002524">
    <property type="entry name" value="Cation_efflux"/>
</dbReference>
<comment type="similarity">
    <text evidence="2">Belongs to the cation diffusion facilitator (CDF) transporter (TC 2.A.4) family. SLC30A subfamily.</text>
</comment>
<proteinExistence type="inferred from homology"/>
<evidence type="ECO:0000256" key="1">
    <source>
        <dbReference type="ARBA" id="ARBA00004141"/>
    </source>
</evidence>
<evidence type="ECO:0000256" key="5">
    <source>
        <dbReference type="ARBA" id="ARBA00022833"/>
    </source>
</evidence>
<dbReference type="Pfam" id="PF16916">
    <property type="entry name" value="ZT_dimer"/>
    <property type="match status" value="1"/>
</dbReference>
<dbReference type="SUPFAM" id="SSF160240">
    <property type="entry name" value="Cation efflux protein cytoplasmic domain-like"/>
    <property type="match status" value="1"/>
</dbReference>
<feature type="domain" description="Cation efflux protein transmembrane" evidence="10">
    <location>
        <begin position="45"/>
        <end position="287"/>
    </location>
</feature>
<comment type="subcellular location">
    <subcellularLocation>
        <location evidence="1">Membrane</location>
        <topology evidence="1">Multi-pass membrane protein</topology>
    </subcellularLocation>
</comment>
<evidence type="ECO:0000259" key="11">
    <source>
        <dbReference type="Pfam" id="PF16916"/>
    </source>
</evidence>
<evidence type="ECO:0000256" key="8">
    <source>
        <dbReference type="SAM" id="MobiDB-lite"/>
    </source>
</evidence>
<dbReference type="EMBL" id="REGN01003931">
    <property type="protein sequence ID" value="RNA20006.1"/>
    <property type="molecule type" value="Genomic_DNA"/>
</dbReference>
<reference evidence="12 13" key="1">
    <citation type="journal article" date="2018" name="Sci. Rep.">
        <title>Genomic signatures of local adaptation to the degree of environmental predictability in rotifers.</title>
        <authorList>
            <person name="Franch-Gras L."/>
            <person name="Hahn C."/>
            <person name="Garcia-Roger E.M."/>
            <person name="Carmona M.J."/>
            <person name="Serra M."/>
            <person name="Gomez A."/>
        </authorList>
    </citation>
    <scope>NUCLEOTIDE SEQUENCE [LARGE SCALE GENOMIC DNA]</scope>
    <source>
        <strain evidence="12">HYR1</strain>
    </source>
</reference>
<dbReference type="InterPro" id="IPR036837">
    <property type="entry name" value="Cation_efflux_CTD_sf"/>
</dbReference>
<dbReference type="GO" id="GO:0005385">
    <property type="term" value="F:zinc ion transmembrane transporter activity"/>
    <property type="evidence" value="ECO:0007669"/>
    <property type="project" value="TreeGrafter"/>
</dbReference>
<sequence>MGRGTHGHSHSQGDSHGHSHGHSHEQASKFCGCCHLSNRTRLSCMLLLTFSFFVVELIVGQMTKSIALTTDSFHMLSDALALIIGLFSAVIAGKKNHNINKNTFGWVRAEILGGLVNSVFLVSLCLGMLLEAVERLFETKEIEDPKLLLVVGLIGLAINLLGLFIFGHAHSHTLPKVIDEGDQSDDETDNFIQQAERSERKRPKPTKCHILSKEANMNMRAVFLHVLADALGSVIVVFSALVNIYQKQLRIPRSVISFIDPSLCLVLVILILCSTLPLLKESALILLQTVPKEIELEQLTQEIEKKINGVISVHELHVWRLTGNKIIATAHIKCHNSVEYMKIAADLKKLFHKYNIHSTTIQPEFSDSETLEKNCILECKTDCNPNTCCGQLSASNGKQSTNQLVLNMPNEN</sequence>
<keyword evidence="6 9" id="KW-1133">Transmembrane helix</keyword>
<gene>
    <name evidence="12" type="ORF">BpHYR1_024146</name>
</gene>
<evidence type="ECO:0000259" key="10">
    <source>
        <dbReference type="Pfam" id="PF01545"/>
    </source>
</evidence>
<evidence type="ECO:0000256" key="3">
    <source>
        <dbReference type="ARBA" id="ARBA00022448"/>
    </source>
</evidence>
<dbReference type="InterPro" id="IPR058533">
    <property type="entry name" value="Cation_efflux_TM"/>
</dbReference>
<keyword evidence="5" id="KW-0862">Zinc</keyword>
<keyword evidence="3" id="KW-0813">Transport</keyword>
<protein>
    <submittedName>
        <fullName evidence="12">Zinc transporter 1</fullName>
    </submittedName>
</protein>
<feature type="transmembrane region" description="Helical" evidence="9">
    <location>
        <begin position="222"/>
        <end position="246"/>
    </location>
</feature>
<feature type="compositionally biased region" description="Basic and acidic residues" evidence="8">
    <location>
        <begin position="11"/>
        <end position="21"/>
    </location>
</feature>
<dbReference type="GO" id="GO:0016020">
    <property type="term" value="C:membrane"/>
    <property type="evidence" value="ECO:0007669"/>
    <property type="project" value="UniProtKB-SubCell"/>
</dbReference>
<dbReference type="Pfam" id="PF01545">
    <property type="entry name" value="Cation_efflux"/>
    <property type="match status" value="1"/>
</dbReference>
<evidence type="ECO:0000256" key="6">
    <source>
        <dbReference type="ARBA" id="ARBA00022989"/>
    </source>
</evidence>
<feature type="domain" description="Cation efflux protein cytoplasmic" evidence="11">
    <location>
        <begin position="291"/>
        <end position="364"/>
    </location>
</feature>
<accession>A0A3M7R900</accession>
<dbReference type="PANTHER" id="PTHR45820">
    <property type="entry name" value="FI23527P1"/>
    <property type="match status" value="1"/>
</dbReference>
<dbReference type="InterPro" id="IPR027469">
    <property type="entry name" value="Cation_efflux_TMD_sf"/>
</dbReference>
<evidence type="ECO:0000313" key="13">
    <source>
        <dbReference type="Proteomes" id="UP000276133"/>
    </source>
</evidence>
<dbReference type="InterPro" id="IPR027470">
    <property type="entry name" value="Cation_efflux_CTD"/>
</dbReference>
<keyword evidence="13" id="KW-1185">Reference proteome</keyword>
<dbReference type="GO" id="GO:0006882">
    <property type="term" value="P:intracellular zinc ion homeostasis"/>
    <property type="evidence" value="ECO:0007669"/>
    <property type="project" value="TreeGrafter"/>
</dbReference>
<evidence type="ECO:0000256" key="9">
    <source>
        <dbReference type="SAM" id="Phobius"/>
    </source>
</evidence>
<feature type="transmembrane region" description="Helical" evidence="9">
    <location>
        <begin position="45"/>
        <end position="63"/>
    </location>
</feature>
<keyword evidence="4 9" id="KW-0812">Transmembrane</keyword>
<dbReference type="PANTHER" id="PTHR45820:SF4">
    <property type="entry name" value="ZINC TRANSPORTER 63C, ISOFORM F"/>
    <property type="match status" value="1"/>
</dbReference>
<dbReference type="OrthoDB" id="29444at2759"/>
<name>A0A3M7R900_BRAPC</name>
<dbReference type="GO" id="GO:0010312">
    <property type="term" value="P:detoxification of zinc ion"/>
    <property type="evidence" value="ECO:0007669"/>
    <property type="project" value="TreeGrafter"/>
</dbReference>
<feature type="transmembrane region" description="Helical" evidence="9">
    <location>
        <begin position="75"/>
        <end position="93"/>
    </location>
</feature>
<organism evidence="12 13">
    <name type="scientific">Brachionus plicatilis</name>
    <name type="common">Marine rotifer</name>
    <name type="synonym">Brachionus muelleri</name>
    <dbReference type="NCBI Taxonomy" id="10195"/>
    <lineage>
        <taxon>Eukaryota</taxon>
        <taxon>Metazoa</taxon>
        <taxon>Spiralia</taxon>
        <taxon>Gnathifera</taxon>
        <taxon>Rotifera</taxon>
        <taxon>Eurotatoria</taxon>
        <taxon>Monogononta</taxon>
        <taxon>Pseudotrocha</taxon>
        <taxon>Ploima</taxon>
        <taxon>Brachionidae</taxon>
        <taxon>Brachionus</taxon>
    </lineage>
</organism>
<feature type="region of interest" description="Disordered" evidence="8">
    <location>
        <begin position="1"/>
        <end position="21"/>
    </location>
</feature>
<comment type="caution">
    <text evidence="12">The sequence shown here is derived from an EMBL/GenBank/DDBJ whole genome shotgun (WGS) entry which is preliminary data.</text>
</comment>
<evidence type="ECO:0000256" key="2">
    <source>
        <dbReference type="ARBA" id="ARBA00008873"/>
    </source>
</evidence>
<feature type="transmembrane region" description="Helical" evidence="9">
    <location>
        <begin position="149"/>
        <end position="166"/>
    </location>
</feature>
<keyword evidence="7 9" id="KW-0472">Membrane</keyword>
<evidence type="ECO:0000256" key="4">
    <source>
        <dbReference type="ARBA" id="ARBA00022692"/>
    </source>
</evidence>
<dbReference type="Proteomes" id="UP000276133">
    <property type="component" value="Unassembled WGS sequence"/>
</dbReference>
<evidence type="ECO:0000313" key="12">
    <source>
        <dbReference type="EMBL" id="RNA20006.1"/>
    </source>
</evidence>
<feature type="transmembrane region" description="Helical" evidence="9">
    <location>
        <begin position="258"/>
        <end position="279"/>
    </location>
</feature>
<dbReference type="SUPFAM" id="SSF161111">
    <property type="entry name" value="Cation efflux protein transmembrane domain-like"/>
    <property type="match status" value="1"/>
</dbReference>
<dbReference type="AlphaFoldDB" id="A0A3M7R900"/>
<dbReference type="NCBIfam" id="TIGR01297">
    <property type="entry name" value="CDF"/>
    <property type="match status" value="1"/>
</dbReference>